<organism evidence="7 8">
    <name type="scientific">Vanrija albida</name>
    <dbReference type="NCBI Taxonomy" id="181172"/>
    <lineage>
        <taxon>Eukaryota</taxon>
        <taxon>Fungi</taxon>
        <taxon>Dikarya</taxon>
        <taxon>Basidiomycota</taxon>
        <taxon>Agaricomycotina</taxon>
        <taxon>Tremellomycetes</taxon>
        <taxon>Trichosporonales</taxon>
        <taxon>Trichosporonaceae</taxon>
        <taxon>Vanrija</taxon>
    </lineage>
</organism>
<gene>
    <name evidence="7" type="ORF">Q8F55_001722</name>
</gene>
<sequence>MCIATVIPPSNFSAAWYVEALGIMQGQKAPSPSPPPPADDQLDLDALLASVFASIPDREALPQATLTPVTAPSYACETLPDFAQAADAGPSTLPSLPTLPPLPTLPWDLGLDLGLSLPTPPLATSSTSSATPALPTPAGYDSREAKWAAVLARDPAADAAFVYCVLTTKIFCRPTCPSRRPLATNVDFAANPAEAMGMGFRACRRCLPDCIASASETRQVLAVEQARTILHDCIDNKTPVPNLAALSAQVGMSKFHFQRTFKRLVGESPDTYARGLRARRPRSPRSPR</sequence>
<evidence type="ECO:0000256" key="4">
    <source>
        <dbReference type="ARBA" id="ARBA00023159"/>
    </source>
</evidence>
<keyword evidence="8" id="KW-1185">Reference proteome</keyword>
<dbReference type="SUPFAM" id="SSF57884">
    <property type="entry name" value="Ada DNA repair protein, N-terminal domain (N-Ada 10)"/>
    <property type="match status" value="1"/>
</dbReference>
<dbReference type="Pfam" id="PF02805">
    <property type="entry name" value="Ada_Zn_binding"/>
    <property type="match status" value="1"/>
</dbReference>
<evidence type="ECO:0000313" key="8">
    <source>
        <dbReference type="Proteomes" id="UP001565368"/>
    </source>
</evidence>
<dbReference type="InterPro" id="IPR009057">
    <property type="entry name" value="Homeodomain-like_sf"/>
</dbReference>
<dbReference type="PROSITE" id="PS01124">
    <property type="entry name" value="HTH_ARAC_FAMILY_2"/>
    <property type="match status" value="1"/>
</dbReference>
<dbReference type="GeneID" id="95982765"/>
<evidence type="ECO:0000256" key="1">
    <source>
        <dbReference type="ARBA" id="ARBA00001947"/>
    </source>
</evidence>
<keyword evidence="3" id="KW-0805">Transcription regulation</keyword>
<evidence type="ECO:0000256" key="3">
    <source>
        <dbReference type="ARBA" id="ARBA00023015"/>
    </source>
</evidence>
<feature type="domain" description="HTH araC/xylS-type" evidence="6">
    <location>
        <begin position="224"/>
        <end position="282"/>
    </location>
</feature>
<protein>
    <recommendedName>
        <fullName evidence="6">HTH araC/xylS-type domain-containing protein</fullName>
    </recommendedName>
</protein>
<accession>A0ABR3Q807</accession>
<keyword evidence="2" id="KW-0489">Methyltransferase</keyword>
<dbReference type="Gene3D" id="3.40.10.10">
    <property type="entry name" value="DNA Methylphosphotriester Repair Domain"/>
    <property type="match status" value="1"/>
</dbReference>
<keyword evidence="2" id="KW-0808">Transferase</keyword>
<dbReference type="RefSeq" id="XP_069210724.1">
    <property type="nucleotide sequence ID" value="XM_069350338.1"/>
</dbReference>
<dbReference type="Gene3D" id="1.10.10.60">
    <property type="entry name" value="Homeodomain-like"/>
    <property type="match status" value="1"/>
</dbReference>
<evidence type="ECO:0000313" key="7">
    <source>
        <dbReference type="EMBL" id="KAL1410780.1"/>
    </source>
</evidence>
<dbReference type="Proteomes" id="UP001565368">
    <property type="component" value="Unassembled WGS sequence"/>
</dbReference>
<evidence type="ECO:0000256" key="2">
    <source>
        <dbReference type="ARBA" id="ARBA00022603"/>
    </source>
</evidence>
<dbReference type="InterPro" id="IPR004026">
    <property type="entry name" value="Ada_DNA_repair_Zn-bd"/>
</dbReference>
<reference evidence="7 8" key="1">
    <citation type="submission" date="2023-08" db="EMBL/GenBank/DDBJ databases">
        <title>Annotated Genome Sequence of Vanrija albida AlHP1.</title>
        <authorList>
            <person name="Herzog R."/>
        </authorList>
    </citation>
    <scope>NUCLEOTIDE SEQUENCE [LARGE SCALE GENOMIC DNA]</scope>
    <source>
        <strain evidence="7 8">AlHP1</strain>
    </source>
</reference>
<proteinExistence type="predicted"/>
<keyword evidence="4" id="KW-0010">Activator</keyword>
<dbReference type="SUPFAM" id="SSF46689">
    <property type="entry name" value="Homeodomain-like"/>
    <property type="match status" value="1"/>
</dbReference>
<comment type="cofactor">
    <cofactor evidence="1">
        <name>Zn(2+)</name>
        <dbReference type="ChEBI" id="CHEBI:29105"/>
    </cofactor>
</comment>
<keyword evidence="5" id="KW-0804">Transcription</keyword>
<dbReference type="EMBL" id="JBBXJM010000002">
    <property type="protein sequence ID" value="KAL1410780.1"/>
    <property type="molecule type" value="Genomic_DNA"/>
</dbReference>
<name>A0ABR3Q807_9TREE</name>
<evidence type="ECO:0000256" key="5">
    <source>
        <dbReference type="ARBA" id="ARBA00023163"/>
    </source>
</evidence>
<dbReference type="InterPro" id="IPR035451">
    <property type="entry name" value="Ada-like_dom_sf"/>
</dbReference>
<dbReference type="InterPro" id="IPR018060">
    <property type="entry name" value="HTH_AraC"/>
</dbReference>
<evidence type="ECO:0000259" key="6">
    <source>
        <dbReference type="PROSITE" id="PS01124"/>
    </source>
</evidence>
<comment type="caution">
    <text evidence="7">The sequence shown here is derived from an EMBL/GenBank/DDBJ whole genome shotgun (WGS) entry which is preliminary data.</text>
</comment>